<organism evidence="2 3">
    <name type="scientific">Paenibacillus odorifer</name>
    <dbReference type="NCBI Taxonomy" id="189426"/>
    <lineage>
        <taxon>Bacteria</taxon>
        <taxon>Bacillati</taxon>
        <taxon>Bacillota</taxon>
        <taxon>Bacilli</taxon>
        <taxon>Bacillales</taxon>
        <taxon>Paenibacillaceae</taxon>
        <taxon>Paenibacillus</taxon>
    </lineage>
</organism>
<evidence type="ECO:0000256" key="1">
    <source>
        <dbReference type="SAM" id="Phobius"/>
    </source>
</evidence>
<accession>A0A1R0ZFG0</accession>
<dbReference type="RefSeq" id="WP_076285137.1">
    <property type="nucleotide sequence ID" value="NZ_MPTW01000008.1"/>
</dbReference>
<name>A0A1R0ZFG0_9BACL</name>
<dbReference type="Proteomes" id="UP000187425">
    <property type="component" value="Unassembled WGS sequence"/>
</dbReference>
<evidence type="ECO:0000313" key="2">
    <source>
        <dbReference type="EMBL" id="OME68849.1"/>
    </source>
</evidence>
<sequence>MERTTISDEYQNIIYASAGNELLGGIDVEEKVMGHIRGISDRKRSFSLSLKTMNRTTAIASMLALFLMISVTAYAASEYIQIRNSEGVVKVQHVAPNESAGVASYDKYAQKVDAFAKPGELIAYLVNNNAGAAALATELSFKYKEQRIGAYSDFLKEIKRTGAPMLPALAAGYAFEYGVINPNHPTTDAEKKSSLYQETLEDLTAQANKERGSGKLFMMAIPWSEPGWISATYSKDNAHIGISASIMRGGKVFVEQEPENQADKIMVAGTEVIYNKVVKEEVSYDYLNWYNEKQDAYYTLSSYGDKILSKEQFLQVAGELLK</sequence>
<evidence type="ECO:0000313" key="3">
    <source>
        <dbReference type="Proteomes" id="UP000187425"/>
    </source>
</evidence>
<keyword evidence="1" id="KW-0812">Transmembrane</keyword>
<dbReference type="AlphaFoldDB" id="A0A1R0ZFG0"/>
<reference evidence="2 3" key="1">
    <citation type="submission" date="2016-11" db="EMBL/GenBank/DDBJ databases">
        <title>Paenibacillus species isolates.</title>
        <authorList>
            <person name="Beno S.M."/>
        </authorList>
    </citation>
    <scope>NUCLEOTIDE SEQUENCE [LARGE SCALE GENOMIC DNA]</scope>
    <source>
        <strain evidence="2 3">FSL H7-0443</strain>
    </source>
</reference>
<proteinExistence type="predicted"/>
<gene>
    <name evidence="2" type="ORF">BSK65_16280</name>
</gene>
<protein>
    <recommendedName>
        <fullName evidence="4">DUF4367 domain-containing protein</fullName>
    </recommendedName>
</protein>
<comment type="caution">
    <text evidence="2">The sequence shown here is derived from an EMBL/GenBank/DDBJ whole genome shotgun (WGS) entry which is preliminary data.</text>
</comment>
<evidence type="ECO:0008006" key="4">
    <source>
        <dbReference type="Google" id="ProtNLM"/>
    </source>
</evidence>
<dbReference type="OrthoDB" id="2657755at2"/>
<keyword evidence="1" id="KW-1133">Transmembrane helix</keyword>
<dbReference type="EMBL" id="MPTW01000008">
    <property type="protein sequence ID" value="OME68849.1"/>
    <property type="molecule type" value="Genomic_DNA"/>
</dbReference>
<feature type="transmembrane region" description="Helical" evidence="1">
    <location>
        <begin position="57"/>
        <end position="76"/>
    </location>
</feature>
<keyword evidence="1" id="KW-0472">Membrane</keyword>